<comment type="caution">
    <text evidence="6">The sequence shown here is derived from an EMBL/GenBank/DDBJ whole genome shotgun (WGS) entry which is preliminary data.</text>
</comment>
<keyword evidence="2 4" id="KW-0808">Transferase</keyword>
<dbReference type="InterPro" id="IPR014030">
    <property type="entry name" value="Ketoacyl_synth_N"/>
</dbReference>
<feature type="domain" description="Ketosynthase family 3 (KS3)" evidence="5">
    <location>
        <begin position="3"/>
        <end position="406"/>
    </location>
</feature>
<dbReference type="Pfam" id="PF02801">
    <property type="entry name" value="Ketoacyl-synt_C"/>
    <property type="match status" value="1"/>
</dbReference>
<evidence type="ECO:0000313" key="7">
    <source>
        <dbReference type="Proteomes" id="UP001519291"/>
    </source>
</evidence>
<evidence type="ECO:0000256" key="3">
    <source>
        <dbReference type="ARBA" id="ARBA00023315"/>
    </source>
</evidence>
<dbReference type="InterPro" id="IPR000794">
    <property type="entry name" value="Beta-ketoacyl_synthase"/>
</dbReference>
<keyword evidence="7" id="KW-1185">Reference proteome</keyword>
<reference evidence="6 7" key="1">
    <citation type="submission" date="2021-03" db="EMBL/GenBank/DDBJ databases">
        <title>Sequencing the genomes of 1000 actinobacteria strains.</title>
        <authorList>
            <person name="Klenk H.-P."/>
        </authorList>
    </citation>
    <scope>NUCLEOTIDE SEQUENCE [LARGE SCALE GENOMIC DNA]</scope>
    <source>
        <strain evidence="6 7">DSM 41480</strain>
    </source>
</reference>
<dbReference type="SUPFAM" id="SSF53901">
    <property type="entry name" value="Thiolase-like"/>
    <property type="match status" value="2"/>
</dbReference>
<keyword evidence="3 6" id="KW-0012">Acyltransferase</keyword>
<dbReference type="InterPro" id="IPR014031">
    <property type="entry name" value="Ketoacyl_synth_C"/>
</dbReference>
<dbReference type="PANTHER" id="PTHR11712:SF347">
    <property type="entry name" value="BETA KETOACYL-ACYL CARRIER PROTEIN SYNTHASE"/>
    <property type="match status" value="1"/>
</dbReference>
<evidence type="ECO:0000313" key="6">
    <source>
        <dbReference type="EMBL" id="MBP2406519.1"/>
    </source>
</evidence>
<organism evidence="6 7">
    <name type="scientific">Streptomyces syringium</name>
    <dbReference type="NCBI Taxonomy" id="76729"/>
    <lineage>
        <taxon>Bacteria</taxon>
        <taxon>Bacillati</taxon>
        <taxon>Actinomycetota</taxon>
        <taxon>Actinomycetes</taxon>
        <taxon>Kitasatosporales</taxon>
        <taxon>Streptomycetaceae</taxon>
        <taxon>Streptomyces</taxon>
    </lineage>
</organism>
<proteinExistence type="inferred from homology"/>
<dbReference type="Gene3D" id="3.40.47.10">
    <property type="match status" value="2"/>
</dbReference>
<dbReference type="Pfam" id="PF00109">
    <property type="entry name" value="ketoacyl-synt"/>
    <property type="match status" value="1"/>
</dbReference>
<dbReference type="InterPro" id="IPR020841">
    <property type="entry name" value="PKS_Beta-ketoAc_synthase_dom"/>
</dbReference>
<dbReference type="PANTHER" id="PTHR11712">
    <property type="entry name" value="POLYKETIDE SYNTHASE-RELATED"/>
    <property type="match status" value="1"/>
</dbReference>
<dbReference type="EC" id="2.3.1.179" evidence="6"/>
<dbReference type="CDD" id="cd00834">
    <property type="entry name" value="KAS_I_II"/>
    <property type="match status" value="1"/>
</dbReference>
<dbReference type="Proteomes" id="UP001519291">
    <property type="component" value="Unassembled WGS sequence"/>
</dbReference>
<comment type="similarity">
    <text evidence="1 4">Belongs to the thiolase-like superfamily. Beta-ketoacyl-ACP synthases family.</text>
</comment>
<protein>
    <submittedName>
        <fullName evidence="6">3-oxoacyl-[acyl-carrier-protein] synthase II</fullName>
        <ecNumber evidence="6">2.3.1.179</ecNumber>
    </submittedName>
</protein>
<dbReference type="EMBL" id="JAGIOH010000001">
    <property type="protein sequence ID" value="MBP2406519.1"/>
    <property type="molecule type" value="Genomic_DNA"/>
</dbReference>
<accession>A0ABS4YCQ4</accession>
<evidence type="ECO:0000256" key="1">
    <source>
        <dbReference type="ARBA" id="ARBA00008467"/>
    </source>
</evidence>
<dbReference type="InterPro" id="IPR018201">
    <property type="entry name" value="Ketoacyl_synth_AS"/>
</dbReference>
<gene>
    <name evidence="6" type="ORF">JO379_005988</name>
</gene>
<evidence type="ECO:0000259" key="5">
    <source>
        <dbReference type="PROSITE" id="PS52004"/>
    </source>
</evidence>
<dbReference type="SMART" id="SM00825">
    <property type="entry name" value="PKS_KS"/>
    <property type="match status" value="1"/>
</dbReference>
<dbReference type="RefSeq" id="WP_209517887.1">
    <property type="nucleotide sequence ID" value="NZ_JAGIOH010000001.1"/>
</dbReference>
<dbReference type="GeneID" id="91572832"/>
<sequence length="407" mass="41709">MTRPSVVVTGVGLVTPAGIGATATFETLCAGRVTAAPDPQLRGLPVDFSYAVPDLRPDRALGRRLSGRMDRFSQMAVIAAREAVADAGLDPEDWPADRVAVLLGASGTSTPALAEDFMSHMQGHPERVSPQTALRSGTSAPVAEVALDLGARGPSLALSSACAAGNQAIALGCELLRSGACDVAITGGSESARTLVHVILLARARALSRRSDAPESACRPFDADRDGLVLGEGAGVLVLERCEDASARSVVPRAFLAGHGSSCDAFHYAAPEPEGRGAEQAMRAALADAGLAPGDIDHVSAHATSTPAGDLAEAHALGRLFLDVPPVTALKSQLGHALGAAGAIESAVAVLSLAEQTIPPTLNLDRQDAAIDLDVVRTCRRQAALRSVMSNSFGFGGHNTVVVFTDS</sequence>
<dbReference type="InterPro" id="IPR016039">
    <property type="entry name" value="Thiolase-like"/>
</dbReference>
<evidence type="ECO:0000256" key="2">
    <source>
        <dbReference type="ARBA" id="ARBA00022679"/>
    </source>
</evidence>
<dbReference type="PROSITE" id="PS00606">
    <property type="entry name" value="KS3_1"/>
    <property type="match status" value="1"/>
</dbReference>
<dbReference type="PROSITE" id="PS52004">
    <property type="entry name" value="KS3_2"/>
    <property type="match status" value="1"/>
</dbReference>
<evidence type="ECO:0000256" key="4">
    <source>
        <dbReference type="RuleBase" id="RU003694"/>
    </source>
</evidence>
<name>A0ABS4YCQ4_9ACTN</name>
<dbReference type="GO" id="GO:0004315">
    <property type="term" value="F:3-oxoacyl-[acyl-carrier-protein] synthase activity"/>
    <property type="evidence" value="ECO:0007669"/>
    <property type="project" value="UniProtKB-EC"/>
</dbReference>